<evidence type="ECO:0000313" key="2">
    <source>
        <dbReference type="EMBL" id="RFZ81851.1"/>
    </source>
</evidence>
<keyword evidence="2" id="KW-0503">Monooxygenase</keyword>
<gene>
    <name evidence="2" type="ORF">DYU05_18705</name>
</gene>
<dbReference type="OrthoDB" id="964493at2"/>
<dbReference type="RefSeq" id="WP_117384670.1">
    <property type="nucleotide sequence ID" value="NZ_QWDE01000004.1"/>
</dbReference>
<dbReference type="Gene3D" id="3.30.70.100">
    <property type="match status" value="1"/>
</dbReference>
<evidence type="ECO:0000313" key="3">
    <source>
        <dbReference type="Proteomes" id="UP000260823"/>
    </source>
</evidence>
<feature type="domain" description="ABM" evidence="1">
    <location>
        <begin position="6"/>
        <end position="98"/>
    </location>
</feature>
<reference evidence="2 3" key="1">
    <citation type="submission" date="2018-08" db="EMBL/GenBank/DDBJ databases">
        <title>Mucilaginibacter terrae sp. nov., isolated from manganese diggings.</title>
        <authorList>
            <person name="Huang Y."/>
            <person name="Zhou Z."/>
        </authorList>
    </citation>
    <scope>NUCLEOTIDE SEQUENCE [LARGE SCALE GENOMIC DNA]</scope>
    <source>
        <strain evidence="2 3">ZH6</strain>
    </source>
</reference>
<comment type="caution">
    <text evidence="2">The sequence shown here is derived from an EMBL/GenBank/DDBJ whole genome shotgun (WGS) entry which is preliminary data.</text>
</comment>
<proteinExistence type="predicted"/>
<keyword evidence="2" id="KW-0560">Oxidoreductase</keyword>
<dbReference type="AlphaFoldDB" id="A0A3E2NLK6"/>
<sequence>MKDQSIHVFAKWQVAEGKLATVLELLPQVAVKSSDEQGNLYYNVFQDRATPDTIILSEAYRNEAALTEHRNSEHYTNIVIGKIIPLLANREVVLTNKLAL</sequence>
<dbReference type="GO" id="GO:0005829">
    <property type="term" value="C:cytosol"/>
    <property type="evidence" value="ECO:0007669"/>
    <property type="project" value="TreeGrafter"/>
</dbReference>
<accession>A0A3E2NLK6</accession>
<dbReference type="InterPro" id="IPR011008">
    <property type="entry name" value="Dimeric_a/b-barrel"/>
</dbReference>
<dbReference type="SUPFAM" id="SSF54909">
    <property type="entry name" value="Dimeric alpha+beta barrel"/>
    <property type="match status" value="1"/>
</dbReference>
<dbReference type="EMBL" id="QWDE01000004">
    <property type="protein sequence ID" value="RFZ81851.1"/>
    <property type="molecule type" value="Genomic_DNA"/>
</dbReference>
<organism evidence="2 3">
    <name type="scientific">Mucilaginibacter terrenus</name>
    <dbReference type="NCBI Taxonomy" id="2482727"/>
    <lineage>
        <taxon>Bacteria</taxon>
        <taxon>Pseudomonadati</taxon>
        <taxon>Bacteroidota</taxon>
        <taxon>Sphingobacteriia</taxon>
        <taxon>Sphingobacteriales</taxon>
        <taxon>Sphingobacteriaceae</taxon>
        <taxon>Mucilaginibacter</taxon>
    </lineage>
</organism>
<dbReference type="GO" id="GO:0004497">
    <property type="term" value="F:monooxygenase activity"/>
    <property type="evidence" value="ECO:0007669"/>
    <property type="project" value="UniProtKB-KW"/>
</dbReference>
<dbReference type="InterPro" id="IPR007138">
    <property type="entry name" value="ABM_dom"/>
</dbReference>
<dbReference type="PANTHER" id="PTHR33336:SF3">
    <property type="entry name" value="ABM DOMAIN-CONTAINING PROTEIN"/>
    <property type="match status" value="1"/>
</dbReference>
<keyword evidence="3" id="KW-1185">Reference proteome</keyword>
<name>A0A3E2NLK6_9SPHI</name>
<dbReference type="PROSITE" id="PS51725">
    <property type="entry name" value="ABM"/>
    <property type="match status" value="1"/>
</dbReference>
<evidence type="ECO:0000259" key="1">
    <source>
        <dbReference type="PROSITE" id="PS51725"/>
    </source>
</evidence>
<protein>
    <submittedName>
        <fullName evidence="2">Antibiotic biosynthesis monooxygenase</fullName>
    </submittedName>
</protein>
<dbReference type="PANTHER" id="PTHR33336">
    <property type="entry name" value="QUINOL MONOOXYGENASE YGIN-RELATED"/>
    <property type="match status" value="1"/>
</dbReference>
<dbReference type="InterPro" id="IPR050744">
    <property type="entry name" value="AI-2_Isomerase_LsrG"/>
</dbReference>
<dbReference type="Pfam" id="PF03992">
    <property type="entry name" value="ABM"/>
    <property type="match status" value="1"/>
</dbReference>
<dbReference type="Proteomes" id="UP000260823">
    <property type="component" value="Unassembled WGS sequence"/>
</dbReference>